<dbReference type="EMBL" id="JABZYP010000022">
    <property type="protein sequence ID" value="MBF1713337.1"/>
    <property type="molecule type" value="Genomic_DNA"/>
</dbReference>
<name>A0A930RDP6_STRIT</name>
<comment type="caution">
    <text evidence="1">The sequence shown here is derived from an EMBL/GenBank/DDBJ whole genome shotgun (WGS) entry which is preliminary data.</text>
</comment>
<gene>
    <name evidence="1" type="ORF">HXO88_06355</name>
</gene>
<evidence type="ECO:0000313" key="1">
    <source>
        <dbReference type="EMBL" id="MBF1713337.1"/>
    </source>
</evidence>
<evidence type="ECO:0000313" key="2">
    <source>
        <dbReference type="Proteomes" id="UP000721045"/>
    </source>
</evidence>
<dbReference type="Proteomes" id="UP000721045">
    <property type="component" value="Unassembled WGS sequence"/>
</dbReference>
<sequence length="97" mass="11505">MLTPIMNDYYSDKEYHYALEQMYRMMERSRIQTMAMILTNSKKATMQTYKAKVSDSAQRTKLTLQAIEEQMDTTFKGQVQRKIEQVVSEKSSQYDKI</sequence>
<organism evidence="1 2">
    <name type="scientific">Streptococcus intermedius</name>
    <dbReference type="NCBI Taxonomy" id="1338"/>
    <lineage>
        <taxon>Bacteria</taxon>
        <taxon>Bacillati</taxon>
        <taxon>Bacillota</taxon>
        <taxon>Bacilli</taxon>
        <taxon>Lactobacillales</taxon>
        <taxon>Streptococcaceae</taxon>
        <taxon>Streptococcus</taxon>
        <taxon>Streptococcus anginosus group</taxon>
    </lineage>
</organism>
<reference evidence="1" key="1">
    <citation type="submission" date="2020-04" db="EMBL/GenBank/DDBJ databases">
        <title>Deep metagenomics examines the oral microbiome during advanced dental caries in children, revealing novel taxa and co-occurrences with host molecules.</title>
        <authorList>
            <person name="Baker J.L."/>
            <person name="Morton J.T."/>
            <person name="Dinis M."/>
            <person name="Alvarez R."/>
            <person name="Tran N.C."/>
            <person name="Knight R."/>
            <person name="Edlund A."/>
        </authorList>
    </citation>
    <scope>NUCLEOTIDE SEQUENCE</scope>
    <source>
        <strain evidence="1">JCVI_23_bin.22</strain>
    </source>
</reference>
<dbReference type="AlphaFoldDB" id="A0A930RDP6"/>
<proteinExistence type="predicted"/>
<accession>A0A930RDP6</accession>
<protein>
    <submittedName>
        <fullName evidence="1">Uncharacterized protein</fullName>
    </submittedName>
</protein>